<evidence type="ECO:0000256" key="1">
    <source>
        <dbReference type="SAM" id="MobiDB-lite"/>
    </source>
</evidence>
<feature type="region of interest" description="Disordered" evidence="1">
    <location>
        <begin position="1"/>
        <end position="46"/>
    </location>
</feature>
<organism evidence="2 5">
    <name type="scientific">Phytophthora rubi</name>
    <dbReference type="NCBI Taxonomy" id="129364"/>
    <lineage>
        <taxon>Eukaryota</taxon>
        <taxon>Sar</taxon>
        <taxon>Stramenopiles</taxon>
        <taxon>Oomycota</taxon>
        <taxon>Peronosporomycetes</taxon>
        <taxon>Peronosporales</taxon>
        <taxon>Peronosporaceae</taxon>
        <taxon>Phytophthora</taxon>
    </lineage>
</organism>
<evidence type="ECO:0000313" key="4">
    <source>
        <dbReference type="Proteomes" id="UP000434957"/>
    </source>
</evidence>
<evidence type="ECO:0000313" key="5">
    <source>
        <dbReference type="Proteomes" id="UP000435112"/>
    </source>
</evidence>
<dbReference type="OrthoDB" id="139737at2759"/>
<evidence type="ECO:0000313" key="3">
    <source>
        <dbReference type="EMBL" id="KAE9291030.1"/>
    </source>
</evidence>
<dbReference type="EMBL" id="QXFT01002955">
    <property type="protein sequence ID" value="KAE9291030.1"/>
    <property type="molecule type" value="Genomic_DNA"/>
</dbReference>
<dbReference type="Proteomes" id="UP000434957">
    <property type="component" value="Unassembled WGS sequence"/>
</dbReference>
<comment type="caution">
    <text evidence="2">The sequence shown here is derived from an EMBL/GenBank/DDBJ whole genome shotgun (WGS) entry which is preliminary data.</text>
</comment>
<accession>A0A6A3IER1</accession>
<proteinExistence type="predicted"/>
<dbReference type="AlphaFoldDB" id="A0A6A3IER1"/>
<reference evidence="2 5" key="1">
    <citation type="submission" date="2018-09" db="EMBL/GenBank/DDBJ databases">
        <title>Genomic investigation of the strawberry pathogen Phytophthora fragariae indicates pathogenicity is determined by transcriptional variation in three key races.</title>
        <authorList>
            <person name="Adams T.M."/>
            <person name="Armitage A.D."/>
            <person name="Sobczyk M.K."/>
            <person name="Bates H.J."/>
            <person name="Dunwell J.M."/>
            <person name="Nellist C.F."/>
            <person name="Harrison R.J."/>
        </authorList>
    </citation>
    <scope>NUCLEOTIDE SEQUENCE [LARGE SCALE GENOMIC DNA]</scope>
    <source>
        <strain evidence="2 5">SCRP324</strain>
        <strain evidence="3 4">SCRP333</strain>
    </source>
</reference>
<feature type="compositionally biased region" description="Basic and acidic residues" evidence="1">
    <location>
        <begin position="1"/>
        <end position="28"/>
    </location>
</feature>
<keyword evidence="4" id="KW-1185">Reference proteome</keyword>
<dbReference type="EMBL" id="QXFU01003050">
    <property type="protein sequence ID" value="KAE8978858.1"/>
    <property type="molecule type" value="Genomic_DNA"/>
</dbReference>
<name>A0A6A3IER1_9STRA</name>
<dbReference type="Proteomes" id="UP000435112">
    <property type="component" value="Unassembled WGS sequence"/>
</dbReference>
<gene>
    <name evidence="2" type="ORF">PR002_g24587</name>
    <name evidence="3" type="ORF">PR003_g25143</name>
</gene>
<evidence type="ECO:0000313" key="2">
    <source>
        <dbReference type="EMBL" id="KAE8978858.1"/>
    </source>
</evidence>
<protein>
    <submittedName>
        <fullName evidence="2">Uncharacterized protein</fullName>
    </submittedName>
</protein>
<sequence length="96" mass="10582">MPKARELATEGGWRVEGKSEASDTEDRPVPLPTQIGEPRSTLGTDPRCSLEAVDAQPRIREPPEARGRVEKKSEVRRHADVIRSRTPRWAGAAEAA</sequence>